<feature type="transmembrane region" description="Helical" evidence="10">
    <location>
        <begin position="477"/>
        <end position="502"/>
    </location>
</feature>
<dbReference type="InterPro" id="IPR059000">
    <property type="entry name" value="ATPase_P-type_domA"/>
</dbReference>
<dbReference type="PROSITE" id="PS00154">
    <property type="entry name" value="ATPASE_E1_E2"/>
    <property type="match status" value="1"/>
</dbReference>
<feature type="transmembrane region" description="Helical" evidence="10">
    <location>
        <begin position="778"/>
        <end position="797"/>
    </location>
</feature>
<evidence type="ECO:0000256" key="8">
    <source>
        <dbReference type="ARBA" id="ARBA00022989"/>
    </source>
</evidence>
<organism evidence="13 14">
    <name type="scientific">Geoalkalibacter halelectricus</name>
    <dbReference type="NCBI Taxonomy" id="2847045"/>
    <lineage>
        <taxon>Bacteria</taxon>
        <taxon>Pseudomonadati</taxon>
        <taxon>Thermodesulfobacteriota</taxon>
        <taxon>Desulfuromonadia</taxon>
        <taxon>Desulfuromonadales</taxon>
        <taxon>Geoalkalibacteraceae</taxon>
        <taxon>Geoalkalibacter</taxon>
    </lineage>
</organism>
<evidence type="ECO:0000256" key="3">
    <source>
        <dbReference type="ARBA" id="ARBA00022692"/>
    </source>
</evidence>
<dbReference type="PANTHER" id="PTHR43520:SF8">
    <property type="entry name" value="P-TYPE CU(+) TRANSPORTER"/>
    <property type="match status" value="1"/>
</dbReference>
<evidence type="ECO:0000313" key="13">
    <source>
        <dbReference type="EMBL" id="UWZ80735.1"/>
    </source>
</evidence>
<dbReference type="InterPro" id="IPR023214">
    <property type="entry name" value="HAD_sf"/>
</dbReference>
<dbReference type="SFLD" id="SFLDG00002">
    <property type="entry name" value="C1.7:_P-type_atpase_like"/>
    <property type="match status" value="1"/>
</dbReference>
<dbReference type="SMART" id="SM00746">
    <property type="entry name" value="TRASH"/>
    <property type="match status" value="1"/>
</dbReference>
<name>A0ABY5ZS97_9BACT</name>
<dbReference type="InterPro" id="IPR001757">
    <property type="entry name" value="P_typ_ATPase"/>
</dbReference>
<keyword evidence="4 10" id="KW-0479">Metal-binding</keyword>
<evidence type="ECO:0000256" key="2">
    <source>
        <dbReference type="ARBA" id="ARBA00006024"/>
    </source>
</evidence>
<dbReference type="EMBL" id="CP092109">
    <property type="protein sequence ID" value="UWZ80735.1"/>
    <property type="molecule type" value="Genomic_DNA"/>
</dbReference>
<dbReference type="Gene3D" id="3.40.50.1000">
    <property type="entry name" value="HAD superfamily/HAD-like"/>
    <property type="match status" value="1"/>
</dbReference>
<feature type="transmembrane region" description="Helical" evidence="10">
    <location>
        <begin position="803"/>
        <end position="821"/>
    </location>
</feature>
<comment type="similarity">
    <text evidence="2 10">Belongs to the cation transport ATPase (P-type) (TC 3.A.3) family. Type IB subfamily.</text>
</comment>
<dbReference type="Gene3D" id="3.30.70.100">
    <property type="match status" value="1"/>
</dbReference>
<dbReference type="InterPro" id="IPR044492">
    <property type="entry name" value="P_typ_ATPase_HD_dom"/>
</dbReference>
<dbReference type="InterPro" id="IPR027256">
    <property type="entry name" value="P-typ_ATPase_IB"/>
</dbReference>
<dbReference type="InterPro" id="IPR023299">
    <property type="entry name" value="ATPase_P-typ_cyto_dom_N"/>
</dbReference>
<evidence type="ECO:0000256" key="11">
    <source>
        <dbReference type="SAM" id="MobiDB-lite"/>
    </source>
</evidence>
<dbReference type="SUPFAM" id="SSF81653">
    <property type="entry name" value="Calcium ATPase, transduction domain A"/>
    <property type="match status" value="1"/>
</dbReference>
<dbReference type="RefSeq" id="WP_260749098.1">
    <property type="nucleotide sequence ID" value="NZ_CP092109.1"/>
</dbReference>
<dbReference type="SFLD" id="SFLDF00027">
    <property type="entry name" value="p-type_atpase"/>
    <property type="match status" value="1"/>
</dbReference>
<dbReference type="NCBIfam" id="TIGR01525">
    <property type="entry name" value="ATPase-IB_hvy"/>
    <property type="match status" value="1"/>
</dbReference>
<dbReference type="CDD" id="cd00371">
    <property type="entry name" value="HMA"/>
    <property type="match status" value="1"/>
</dbReference>
<keyword evidence="7" id="KW-1278">Translocase</keyword>
<dbReference type="Gene3D" id="2.70.150.10">
    <property type="entry name" value="Calcium-transporting ATPase, cytoplasmic transduction domain A"/>
    <property type="match status" value="1"/>
</dbReference>
<dbReference type="Pfam" id="PF00702">
    <property type="entry name" value="Hydrolase"/>
    <property type="match status" value="1"/>
</dbReference>
<keyword evidence="9 10" id="KW-0472">Membrane</keyword>
<dbReference type="SFLD" id="SFLDS00003">
    <property type="entry name" value="Haloacid_Dehalogenase"/>
    <property type="match status" value="1"/>
</dbReference>
<evidence type="ECO:0000256" key="6">
    <source>
        <dbReference type="ARBA" id="ARBA00022840"/>
    </source>
</evidence>
<comment type="subcellular location">
    <subcellularLocation>
        <location evidence="10">Cell membrane</location>
    </subcellularLocation>
    <subcellularLocation>
        <location evidence="1">Endomembrane system</location>
        <topology evidence="1">Multi-pass membrane protein</topology>
    </subcellularLocation>
</comment>
<dbReference type="Proteomes" id="UP001060414">
    <property type="component" value="Chromosome"/>
</dbReference>
<feature type="transmembrane region" description="Helical" evidence="10">
    <location>
        <begin position="268"/>
        <end position="289"/>
    </location>
</feature>
<evidence type="ECO:0000313" key="14">
    <source>
        <dbReference type="Proteomes" id="UP001060414"/>
    </source>
</evidence>
<keyword evidence="6 10" id="KW-0067">ATP-binding</keyword>
<gene>
    <name evidence="13" type="primary">cadA</name>
    <name evidence="13" type="ORF">L9S41_04870</name>
</gene>
<dbReference type="InterPro" id="IPR018303">
    <property type="entry name" value="ATPase_P-typ_P_site"/>
</dbReference>
<dbReference type="PRINTS" id="PR00120">
    <property type="entry name" value="HATPASE"/>
</dbReference>
<dbReference type="InterPro" id="IPR036163">
    <property type="entry name" value="HMA_dom_sf"/>
</dbReference>
<evidence type="ECO:0000259" key="12">
    <source>
        <dbReference type="PROSITE" id="PS50846"/>
    </source>
</evidence>
<dbReference type="PANTHER" id="PTHR43520">
    <property type="entry name" value="ATP7, ISOFORM B"/>
    <property type="match status" value="1"/>
</dbReference>
<keyword evidence="10" id="KW-1003">Cell membrane</keyword>
<dbReference type="InterPro" id="IPR023298">
    <property type="entry name" value="ATPase_P-typ_TM_dom_sf"/>
</dbReference>
<feature type="region of interest" description="Disordered" evidence="11">
    <location>
        <begin position="290"/>
        <end position="321"/>
    </location>
</feature>
<evidence type="ECO:0000256" key="4">
    <source>
        <dbReference type="ARBA" id="ARBA00022723"/>
    </source>
</evidence>
<dbReference type="InterPro" id="IPR036412">
    <property type="entry name" value="HAD-like_sf"/>
</dbReference>
<dbReference type="NCBIfam" id="TIGR01512">
    <property type="entry name" value="ATPase-IB2_Cd"/>
    <property type="match status" value="1"/>
</dbReference>
<feature type="transmembrane region" description="Helical" evidence="10">
    <location>
        <begin position="444"/>
        <end position="465"/>
    </location>
</feature>
<dbReference type="InterPro" id="IPR006121">
    <property type="entry name" value="HMA_dom"/>
</dbReference>
<feature type="transmembrane region" description="Helical" evidence="10">
    <location>
        <begin position="240"/>
        <end position="262"/>
    </location>
</feature>
<dbReference type="NCBIfam" id="TIGR01511">
    <property type="entry name" value="ATPase-IB1_Cu"/>
    <property type="match status" value="1"/>
</dbReference>
<keyword evidence="5 10" id="KW-0547">Nucleotide-binding</keyword>
<dbReference type="InterPro" id="IPR008250">
    <property type="entry name" value="ATPase_P-typ_transduc_dom_A_sf"/>
</dbReference>
<dbReference type="SUPFAM" id="SSF56784">
    <property type="entry name" value="HAD-like"/>
    <property type="match status" value="1"/>
</dbReference>
<dbReference type="Pfam" id="PF12156">
    <property type="entry name" value="ATPase-cat_bd"/>
    <property type="match status" value="1"/>
</dbReference>
<keyword evidence="14" id="KW-1185">Reference proteome</keyword>
<evidence type="ECO:0000256" key="10">
    <source>
        <dbReference type="RuleBase" id="RU362081"/>
    </source>
</evidence>
<dbReference type="SUPFAM" id="SSF55008">
    <property type="entry name" value="HMA, heavy metal-associated domain"/>
    <property type="match status" value="1"/>
</dbReference>
<protein>
    <submittedName>
        <fullName evidence="13">Cadmium-translocating P-type ATPase</fullName>
    </submittedName>
</protein>
<keyword evidence="8 10" id="KW-1133">Transmembrane helix</keyword>
<dbReference type="SUPFAM" id="SSF81665">
    <property type="entry name" value="Calcium ATPase, transmembrane domain M"/>
    <property type="match status" value="1"/>
</dbReference>
<evidence type="ECO:0000256" key="5">
    <source>
        <dbReference type="ARBA" id="ARBA00022741"/>
    </source>
</evidence>
<dbReference type="Pfam" id="PF00122">
    <property type="entry name" value="E1-E2_ATPase"/>
    <property type="match status" value="1"/>
</dbReference>
<evidence type="ECO:0000256" key="7">
    <source>
        <dbReference type="ARBA" id="ARBA00022967"/>
    </source>
</evidence>
<feature type="transmembrane region" description="Helical" evidence="10">
    <location>
        <begin position="171"/>
        <end position="195"/>
    </location>
</feature>
<feature type="transmembrane region" description="Helical" evidence="10">
    <location>
        <begin position="207"/>
        <end position="228"/>
    </location>
</feature>
<dbReference type="InterPro" id="IPR021993">
    <property type="entry name" value="ATPase-cat-bd"/>
</dbReference>
<evidence type="ECO:0000256" key="9">
    <source>
        <dbReference type="ARBA" id="ARBA00023136"/>
    </source>
</evidence>
<reference evidence="13" key="1">
    <citation type="journal article" date="2022" name="Environ. Microbiol.">
        <title>Geoalkalibacter halelectricus SAP #1 sp. nov. possessing extracellular electron transfer and mineral#reducing capabilities from a haloalkaline environment.</title>
        <authorList>
            <person name="Yadav S."/>
            <person name="Singh R."/>
            <person name="Sundharam S.S."/>
            <person name="Chaudhary S."/>
            <person name="Krishnamurthi S."/>
            <person name="Patil S.A."/>
        </authorList>
    </citation>
    <scope>NUCLEOTIDE SEQUENCE</scope>
    <source>
        <strain evidence="13">SAP-1</strain>
    </source>
</reference>
<dbReference type="InterPro" id="IPR011017">
    <property type="entry name" value="TRASH_dom"/>
</dbReference>
<sequence>MTPDAGSCTHCGLILTPAERIDARIGGVEHSFCCQGCRGAFEILTAAGLDDFYRRREDAVGLPTGAYENAYSAEYLANFTHADAKGAHLSFLVDGVRCAACVWLVEKMLERCAGVLQARLNYGNHRARVTFDPQQIDAAGIFAAVTRIGYLPRPMNIDEEQCRAEGERRSLLIRFGTALFLSMQLMGYSLALYAGYFQGMDAQAKQILHYFSAAVATPVVFYSGAPFLRGAGRSLRNGAPGMDLLIALGVLAAYGTSLHATFAGGEVYFDTAAMIVTLILAGRLFEGAARRRPPPRRARRRRRRGGGRGAAAPPPPPPATGIDLLLRLAPETARRLNGAHFEEVSAARIARGEVLEVRPGERFAVDAEVIEGETEVDEAAVSGEPLPVWRSPGARVAAGTLNLSARVRVRALTTAADSFIARVTRLVEEAQTRRAPIQLLVDRICALFVPAVMVLALGTFVFWSWHAAETSPLPAAVAVLVIACPCALGLATPMAVLVATGVGARHGILFRGGDILESSARLDLIAYDKTGTLTQGRPRVVAVHPATGSEDELLSLAAQAESGSNHPLAQAVVAEARRRALAFHPATAVRTLPGRGLEAETSAGCLRIGNEAFLQAAGVVLPEPATTGAATAVHIALEEQYQGVILLEDALRPEAAACLEQLKVMGFSQVLLTGDTPAAARRLAAILPLADAHGSLSPADKAAWITSARQSGRRVLMVGDGINDAPALTAAEVGCAMVGGTDIALESSDLVLTRPDLRHLIKALKLARRARTLIRQNLFWAFAYNLAALPLAATGQLTPVHAAAAMALSSVCVVANSLRLGNRKMLRDS</sequence>
<proteinExistence type="inferred from homology"/>
<feature type="compositionally biased region" description="Basic residues" evidence="11">
    <location>
        <begin position="290"/>
        <end position="306"/>
    </location>
</feature>
<dbReference type="PROSITE" id="PS50846">
    <property type="entry name" value="HMA_2"/>
    <property type="match status" value="1"/>
</dbReference>
<keyword evidence="3 10" id="KW-0812">Transmembrane</keyword>
<evidence type="ECO:0000256" key="1">
    <source>
        <dbReference type="ARBA" id="ARBA00004127"/>
    </source>
</evidence>
<dbReference type="Gene3D" id="3.40.1110.10">
    <property type="entry name" value="Calcium-transporting ATPase, cytoplasmic domain N"/>
    <property type="match status" value="1"/>
</dbReference>
<dbReference type="PRINTS" id="PR00119">
    <property type="entry name" value="CATATPASE"/>
</dbReference>
<feature type="domain" description="HMA" evidence="12">
    <location>
        <begin position="87"/>
        <end position="153"/>
    </location>
</feature>
<dbReference type="Pfam" id="PF00403">
    <property type="entry name" value="HMA"/>
    <property type="match status" value="1"/>
</dbReference>
<accession>A0ABY5ZS97</accession>
<dbReference type="NCBIfam" id="TIGR01494">
    <property type="entry name" value="ATPase_P-type"/>
    <property type="match status" value="1"/>
</dbReference>